<evidence type="ECO:0000256" key="4">
    <source>
        <dbReference type="ARBA" id="ARBA00022553"/>
    </source>
</evidence>
<keyword evidence="5" id="KW-0808">Transferase</keyword>
<dbReference type="SUPFAM" id="SSF55874">
    <property type="entry name" value="ATPase domain of HSP90 chaperone/DNA topoisomerase II/histidine kinase"/>
    <property type="match status" value="1"/>
</dbReference>
<keyword evidence="8 11" id="KW-0067">ATP-binding</keyword>
<protein>
    <recommendedName>
        <fullName evidence="3">histidine kinase</fullName>
        <ecNumber evidence="3">2.7.13.3</ecNumber>
    </recommendedName>
</protein>
<evidence type="ECO:0000256" key="9">
    <source>
        <dbReference type="ARBA" id="ARBA00023012"/>
    </source>
</evidence>
<dbReference type="PANTHER" id="PTHR45453">
    <property type="entry name" value="PHOSPHATE REGULON SENSOR PROTEIN PHOR"/>
    <property type="match status" value="1"/>
</dbReference>
<dbReference type="InterPro" id="IPR003594">
    <property type="entry name" value="HATPase_dom"/>
</dbReference>
<evidence type="ECO:0000256" key="1">
    <source>
        <dbReference type="ARBA" id="ARBA00000085"/>
    </source>
</evidence>
<dbReference type="Gene3D" id="3.30.565.10">
    <property type="entry name" value="Histidine kinase-like ATPase, C-terminal domain"/>
    <property type="match status" value="1"/>
</dbReference>
<evidence type="ECO:0000256" key="3">
    <source>
        <dbReference type="ARBA" id="ARBA00012438"/>
    </source>
</evidence>
<dbReference type="InterPro" id="IPR004358">
    <property type="entry name" value="Sig_transdc_His_kin-like_C"/>
</dbReference>
<evidence type="ECO:0000256" key="8">
    <source>
        <dbReference type="ARBA" id="ARBA00022840"/>
    </source>
</evidence>
<keyword evidence="9" id="KW-0902">Two-component regulatory system</keyword>
<keyword evidence="4" id="KW-0597">Phosphoprotein</keyword>
<evidence type="ECO:0000256" key="7">
    <source>
        <dbReference type="ARBA" id="ARBA00022777"/>
    </source>
</evidence>
<accession>A0ABV3Q8K6</accession>
<keyword evidence="7" id="KW-0418">Kinase</keyword>
<comment type="caution">
    <text evidence="11">The sequence shown here is derived from an EMBL/GenBank/DDBJ whole genome shotgun (WGS) entry which is preliminary data.</text>
</comment>
<reference evidence="11 12" key="1">
    <citation type="journal article" date="1979" name="Int. J. Syst. Evol. Microbiol.">
        <title>Bacillus globisporus subsp. marinus subsp. nov.</title>
        <authorList>
            <person name="Liu H."/>
        </authorList>
    </citation>
    <scope>NUCLEOTIDE SEQUENCE [LARGE SCALE GENOMIC DNA]</scope>
    <source>
        <strain evidence="11 12">DSM 1297</strain>
    </source>
</reference>
<dbReference type="Proteomes" id="UP001556040">
    <property type="component" value="Unassembled WGS sequence"/>
</dbReference>
<keyword evidence="6" id="KW-0547">Nucleotide-binding</keyword>
<feature type="non-terminal residue" evidence="11">
    <location>
        <position position="1"/>
    </location>
</feature>
<dbReference type="InterPro" id="IPR005467">
    <property type="entry name" value="His_kinase_dom"/>
</dbReference>
<proteinExistence type="predicted"/>
<dbReference type="EMBL" id="JBFMIA010000390">
    <property type="protein sequence ID" value="MEW9503669.1"/>
    <property type="molecule type" value="Genomic_DNA"/>
</dbReference>
<evidence type="ECO:0000259" key="10">
    <source>
        <dbReference type="PROSITE" id="PS50109"/>
    </source>
</evidence>
<sequence>YRVDKSRTRKDGGTGLGLAITKHIIDRHDGTISFESVLGQGTTVLITLPLLPDEDDGFS</sequence>
<feature type="domain" description="Histidine kinase" evidence="10">
    <location>
        <begin position="1"/>
        <end position="52"/>
    </location>
</feature>
<dbReference type="PROSITE" id="PS50109">
    <property type="entry name" value="HIS_KIN"/>
    <property type="match status" value="1"/>
</dbReference>
<keyword evidence="12" id="KW-1185">Reference proteome</keyword>
<dbReference type="GO" id="GO:0005524">
    <property type="term" value="F:ATP binding"/>
    <property type="evidence" value="ECO:0007669"/>
    <property type="project" value="UniProtKB-KW"/>
</dbReference>
<dbReference type="RefSeq" id="WP_367781127.1">
    <property type="nucleotide sequence ID" value="NZ_JBFMIA010000390.1"/>
</dbReference>
<evidence type="ECO:0000313" key="11">
    <source>
        <dbReference type="EMBL" id="MEW9503669.1"/>
    </source>
</evidence>
<gene>
    <name evidence="11" type="ORF">AB1471_18270</name>
</gene>
<comment type="catalytic activity">
    <reaction evidence="1">
        <text>ATP + protein L-histidine = ADP + protein N-phospho-L-histidine.</text>
        <dbReference type="EC" id="2.7.13.3"/>
    </reaction>
</comment>
<dbReference type="InterPro" id="IPR036890">
    <property type="entry name" value="HATPase_C_sf"/>
</dbReference>
<evidence type="ECO:0000256" key="2">
    <source>
        <dbReference type="ARBA" id="ARBA00004370"/>
    </source>
</evidence>
<dbReference type="Pfam" id="PF02518">
    <property type="entry name" value="HATPase_c"/>
    <property type="match status" value="1"/>
</dbReference>
<evidence type="ECO:0000313" key="12">
    <source>
        <dbReference type="Proteomes" id="UP001556040"/>
    </source>
</evidence>
<name>A0ABV3Q8K6_9BACL</name>
<comment type="subcellular location">
    <subcellularLocation>
        <location evidence="2">Membrane</location>
    </subcellularLocation>
</comment>
<dbReference type="InterPro" id="IPR050351">
    <property type="entry name" value="BphY/WalK/GraS-like"/>
</dbReference>
<dbReference type="PRINTS" id="PR00344">
    <property type="entry name" value="BCTRLSENSOR"/>
</dbReference>
<dbReference type="EC" id="2.7.13.3" evidence="3"/>
<evidence type="ECO:0000256" key="6">
    <source>
        <dbReference type="ARBA" id="ARBA00022741"/>
    </source>
</evidence>
<dbReference type="PANTHER" id="PTHR45453:SF1">
    <property type="entry name" value="PHOSPHATE REGULON SENSOR PROTEIN PHOR"/>
    <property type="match status" value="1"/>
</dbReference>
<evidence type="ECO:0000256" key="5">
    <source>
        <dbReference type="ARBA" id="ARBA00022679"/>
    </source>
</evidence>
<organism evidence="11 12">
    <name type="scientific">Jeotgalibacillus marinus</name>
    <dbReference type="NCBI Taxonomy" id="86667"/>
    <lineage>
        <taxon>Bacteria</taxon>
        <taxon>Bacillati</taxon>
        <taxon>Bacillota</taxon>
        <taxon>Bacilli</taxon>
        <taxon>Bacillales</taxon>
        <taxon>Caryophanaceae</taxon>
        <taxon>Jeotgalibacillus</taxon>
    </lineage>
</organism>